<dbReference type="GO" id="GO:0009691">
    <property type="term" value="P:cytokinin biosynthetic process"/>
    <property type="evidence" value="ECO:0007669"/>
    <property type="project" value="InterPro"/>
</dbReference>
<dbReference type="EMBL" id="VJON01000018">
    <property type="protein sequence ID" value="TSE34491.1"/>
    <property type="molecule type" value="Genomic_DNA"/>
</dbReference>
<evidence type="ECO:0000256" key="3">
    <source>
        <dbReference type="ARBA" id="ARBA00031983"/>
    </source>
</evidence>
<dbReference type="NCBIfam" id="TIGR00730">
    <property type="entry name" value="Rossman fold protein, TIGR00730 family"/>
    <property type="match status" value="1"/>
</dbReference>
<name>A0A554XF75_9BURK</name>
<comment type="catalytic activity">
    <reaction evidence="1">
        <text>AMP + H2O = D-ribose 5-phosphate + adenine</text>
        <dbReference type="Rhea" id="RHEA:20129"/>
        <dbReference type="ChEBI" id="CHEBI:15377"/>
        <dbReference type="ChEBI" id="CHEBI:16708"/>
        <dbReference type="ChEBI" id="CHEBI:78346"/>
        <dbReference type="ChEBI" id="CHEBI:456215"/>
        <dbReference type="EC" id="3.2.2.4"/>
    </reaction>
</comment>
<dbReference type="PANTHER" id="PTHR43393:SF3">
    <property type="entry name" value="LYSINE DECARBOXYLASE-LIKE PROTEIN"/>
    <property type="match status" value="1"/>
</dbReference>
<keyword evidence="5" id="KW-1185">Reference proteome</keyword>
<reference evidence="4 5" key="1">
    <citation type="submission" date="2019-07" db="EMBL/GenBank/DDBJ databases">
        <title>Tepidimonas charontis SPSP-6 draft genome.</title>
        <authorList>
            <person name="Da Costa M.S."/>
            <person name="Froufe H.J.C."/>
            <person name="Egas C."/>
            <person name="Albuquerque L."/>
        </authorList>
    </citation>
    <scope>NUCLEOTIDE SEQUENCE [LARGE SCALE GENOMIC DNA]</scope>
    <source>
        <strain evidence="4 5">SPSP-6</strain>
    </source>
</reference>
<dbReference type="InterPro" id="IPR005269">
    <property type="entry name" value="LOG"/>
</dbReference>
<dbReference type="GO" id="GO:0005829">
    <property type="term" value="C:cytosol"/>
    <property type="evidence" value="ECO:0007669"/>
    <property type="project" value="TreeGrafter"/>
</dbReference>
<dbReference type="SUPFAM" id="SSF102405">
    <property type="entry name" value="MCP/YpsA-like"/>
    <property type="match status" value="1"/>
</dbReference>
<dbReference type="OrthoDB" id="9801098at2"/>
<sequence>MPSDPTHPSNAVHDLQVQRLADAAVEMHLLSDEGTRPAPDAYRLAFADPEFLLRRETRGIRFQLELLKPDIGMTEAGIVNTIVVFGSARFREPTQAEAQWRAAQASGDPAAIRRAETLRRNARYYDEARRFAQLVAAYSQSCPVQDQLYIVTGGGPGIMEAANRGAHDCGAPSVGLNILLPHEQEPNPYISPQLRFKFHYFALRKMHFMMRAKALVAFPGGFGTLDELFEVLTLVQTRKSRPVPVFLYGSSYWKRLIDFEFMVEEGVISPEDLDLFTYVDSPEDAWDGIRAFYNLPAACPAPPHGDVEGHAGPV</sequence>
<dbReference type="AlphaFoldDB" id="A0A554XF75"/>
<dbReference type="Gene3D" id="3.40.50.450">
    <property type="match status" value="1"/>
</dbReference>
<protein>
    <recommendedName>
        <fullName evidence="3">AMP nucleosidase</fullName>
        <ecNumber evidence="2">3.2.2.4</ecNumber>
    </recommendedName>
    <alternativeName>
        <fullName evidence="3">AMP nucleosidase</fullName>
    </alternativeName>
</protein>
<organism evidence="4 5">
    <name type="scientific">Tepidimonas charontis</name>
    <dbReference type="NCBI Taxonomy" id="2267262"/>
    <lineage>
        <taxon>Bacteria</taxon>
        <taxon>Pseudomonadati</taxon>
        <taxon>Pseudomonadota</taxon>
        <taxon>Betaproteobacteria</taxon>
        <taxon>Burkholderiales</taxon>
        <taxon>Tepidimonas</taxon>
    </lineage>
</organism>
<dbReference type="Proteomes" id="UP000318294">
    <property type="component" value="Unassembled WGS sequence"/>
</dbReference>
<dbReference type="Pfam" id="PF03641">
    <property type="entry name" value="Lysine_decarbox"/>
    <property type="match status" value="1"/>
</dbReference>
<dbReference type="PANTHER" id="PTHR43393">
    <property type="entry name" value="CYTOKININ RIBOSIDE 5'-MONOPHOSPHATE PHOSPHORIBOHYDROLASE"/>
    <property type="match status" value="1"/>
</dbReference>
<gene>
    <name evidence="4" type="ORF">Tchar_01362</name>
</gene>
<dbReference type="GO" id="GO:0008714">
    <property type="term" value="F:AMP nucleosidase activity"/>
    <property type="evidence" value="ECO:0007669"/>
    <property type="project" value="UniProtKB-EC"/>
</dbReference>
<evidence type="ECO:0000256" key="1">
    <source>
        <dbReference type="ARBA" id="ARBA00000274"/>
    </source>
</evidence>
<dbReference type="InterPro" id="IPR052341">
    <property type="entry name" value="LOG_family_nucleotidases"/>
</dbReference>
<dbReference type="InterPro" id="IPR031100">
    <property type="entry name" value="LOG_fam"/>
</dbReference>
<comment type="caution">
    <text evidence="4">The sequence shown here is derived from an EMBL/GenBank/DDBJ whole genome shotgun (WGS) entry which is preliminary data.</text>
</comment>
<evidence type="ECO:0000313" key="4">
    <source>
        <dbReference type="EMBL" id="TSE34491.1"/>
    </source>
</evidence>
<proteinExistence type="predicted"/>
<accession>A0A554XF75</accession>
<dbReference type="EC" id="3.2.2.4" evidence="2"/>
<evidence type="ECO:0000313" key="5">
    <source>
        <dbReference type="Proteomes" id="UP000318294"/>
    </source>
</evidence>
<evidence type="ECO:0000256" key="2">
    <source>
        <dbReference type="ARBA" id="ARBA00011985"/>
    </source>
</evidence>
<dbReference type="RefSeq" id="WP_144328312.1">
    <property type="nucleotide sequence ID" value="NZ_VJON01000018.1"/>
</dbReference>